<name>A0A7Y9J6K7_9PSEU</name>
<dbReference type="AlphaFoldDB" id="A0A7Y9J6K7"/>
<evidence type="ECO:0008006" key="4">
    <source>
        <dbReference type="Google" id="ProtNLM"/>
    </source>
</evidence>
<sequence length="507" mass="52834">MHLAAGRWPVDGCSEQAIRRSEQWVRLRWTNGVDPLRRPVRVDGDVCHPTPDDAMAGIVSLLLRHSCPVRHSRALVVVLVVLALSLLGLRPAHAATDPAWGVMASGCTASDIAANQAAGIGLVEVEAYWDRWLPTSATAESTDYVNDLAARVTACLDAGIRVVVGTGTQYPPSWVRQLAGATLVDQRGNTPTTGAVDTIFSAAVRNAQNDYLRRIVAKLPASRLDGIRVGTSTAGEIGFPGPNESGTGFLQSYWAYGADAQQGTGLAAGTPKTPMPGWIPGAKTWNGKAVTAAAAQNWFLWYERSLVYAIKAQADTLRAAGYSGAVHVPAPGKGVLPADLTSATNALLNGTGDRDGSLGRGLSYVDQFPVLAGNVAGPVVVDLTGVDDATAVTARGLTPAQDTCQTTDATTSVQTSTNVASWSNLRFARAQAARAGLAAVGENPGPPAAQTGGTSNSDSEAEQIRRSPGYARGCALAAFFLAFEDVLDDPSSGSTRQDYVDAVTGVN</sequence>
<dbReference type="RefSeq" id="WP_343054229.1">
    <property type="nucleotide sequence ID" value="NZ_BAABHP010000014.1"/>
</dbReference>
<proteinExistence type="predicted"/>
<reference evidence="2 3" key="1">
    <citation type="submission" date="2020-07" db="EMBL/GenBank/DDBJ databases">
        <title>Sequencing the genomes of 1000 actinobacteria strains.</title>
        <authorList>
            <person name="Klenk H.-P."/>
        </authorList>
    </citation>
    <scope>NUCLEOTIDE SEQUENCE [LARGE SCALE GENOMIC DNA]</scope>
    <source>
        <strain evidence="2 3">DSM 45772</strain>
    </source>
</reference>
<gene>
    <name evidence="2" type="ORF">BJ983_003445</name>
</gene>
<accession>A0A7Y9J6K7</accession>
<comment type="caution">
    <text evidence="2">The sequence shown here is derived from an EMBL/GenBank/DDBJ whole genome shotgun (WGS) entry which is preliminary data.</text>
</comment>
<dbReference type="Gene3D" id="3.20.20.80">
    <property type="entry name" value="Glycosidases"/>
    <property type="match status" value="1"/>
</dbReference>
<dbReference type="Proteomes" id="UP000535890">
    <property type="component" value="Unassembled WGS sequence"/>
</dbReference>
<protein>
    <recommendedName>
        <fullName evidence="4">Glycoside hydrolase family 42 N-terminal domain-containing protein</fullName>
    </recommendedName>
</protein>
<evidence type="ECO:0000313" key="3">
    <source>
        <dbReference type="Proteomes" id="UP000535890"/>
    </source>
</evidence>
<evidence type="ECO:0000313" key="2">
    <source>
        <dbReference type="EMBL" id="NYD37343.1"/>
    </source>
</evidence>
<dbReference type="EMBL" id="JACCBN010000001">
    <property type="protein sequence ID" value="NYD37343.1"/>
    <property type="molecule type" value="Genomic_DNA"/>
</dbReference>
<dbReference type="SUPFAM" id="SSF51445">
    <property type="entry name" value="(Trans)glycosidases"/>
    <property type="match status" value="1"/>
</dbReference>
<feature type="region of interest" description="Disordered" evidence="1">
    <location>
        <begin position="439"/>
        <end position="465"/>
    </location>
</feature>
<keyword evidence="3" id="KW-1185">Reference proteome</keyword>
<evidence type="ECO:0000256" key="1">
    <source>
        <dbReference type="SAM" id="MobiDB-lite"/>
    </source>
</evidence>
<dbReference type="InterPro" id="IPR017853">
    <property type="entry name" value="GH"/>
</dbReference>
<organism evidence="2 3">
    <name type="scientific">Actinomycetospora corticicola</name>
    <dbReference type="NCBI Taxonomy" id="663602"/>
    <lineage>
        <taxon>Bacteria</taxon>
        <taxon>Bacillati</taxon>
        <taxon>Actinomycetota</taxon>
        <taxon>Actinomycetes</taxon>
        <taxon>Pseudonocardiales</taxon>
        <taxon>Pseudonocardiaceae</taxon>
        <taxon>Actinomycetospora</taxon>
    </lineage>
</organism>